<evidence type="ECO:0000313" key="5">
    <source>
        <dbReference type="Proteomes" id="UP000018542"/>
    </source>
</evidence>
<dbReference type="Pfam" id="PF02525">
    <property type="entry name" value="Flavodoxin_2"/>
    <property type="match status" value="1"/>
</dbReference>
<dbReference type="AlphaFoldDB" id="V5SCG9"/>
<dbReference type="PANTHER" id="PTHR10204:SF34">
    <property type="entry name" value="NAD(P)H DEHYDROGENASE [QUINONE] 1 ISOFORM 1"/>
    <property type="match status" value="1"/>
</dbReference>
<dbReference type="GO" id="GO:0003955">
    <property type="term" value="F:NAD(P)H dehydrogenase (quinone) activity"/>
    <property type="evidence" value="ECO:0007669"/>
    <property type="project" value="TreeGrafter"/>
</dbReference>
<dbReference type="SUPFAM" id="SSF52218">
    <property type="entry name" value="Flavoproteins"/>
    <property type="match status" value="1"/>
</dbReference>
<protein>
    <submittedName>
        <fullName evidence="4">NAD(P)H dehydrogenase</fullName>
    </submittedName>
</protein>
<evidence type="ECO:0000313" key="4">
    <source>
        <dbReference type="EMBL" id="AHB48218.1"/>
    </source>
</evidence>
<dbReference type="OrthoDB" id="9798454at2"/>
<dbReference type="InterPro" id="IPR051545">
    <property type="entry name" value="NAD(P)H_dehydrogenase_qn"/>
</dbReference>
<dbReference type="InterPro" id="IPR003680">
    <property type="entry name" value="Flavodoxin_fold"/>
</dbReference>
<dbReference type="GO" id="GO:0005829">
    <property type="term" value="C:cytosol"/>
    <property type="evidence" value="ECO:0007669"/>
    <property type="project" value="TreeGrafter"/>
</dbReference>
<proteinExistence type="inferred from homology"/>
<comment type="similarity">
    <text evidence="1">Belongs to the NAD(P)H dehydrogenase (quinone) family.</text>
</comment>
<keyword evidence="2" id="KW-0560">Oxidoreductase</keyword>
<keyword evidence="5" id="KW-1185">Reference proteome</keyword>
<organism evidence="4 5">
    <name type="scientific">Hyphomicrobium nitrativorans NL23</name>
    <dbReference type="NCBI Taxonomy" id="1029756"/>
    <lineage>
        <taxon>Bacteria</taxon>
        <taxon>Pseudomonadati</taxon>
        <taxon>Pseudomonadota</taxon>
        <taxon>Alphaproteobacteria</taxon>
        <taxon>Hyphomicrobiales</taxon>
        <taxon>Hyphomicrobiaceae</taxon>
        <taxon>Hyphomicrobium</taxon>
    </lineage>
</organism>
<dbReference type="PANTHER" id="PTHR10204">
    <property type="entry name" value="NAD P H OXIDOREDUCTASE-RELATED"/>
    <property type="match status" value="1"/>
</dbReference>
<sequence length="201" mass="22503">MNFGNAERPDACLVVTCHPSPTSFCARIVSEIVAETGARGARVLVDDLVGIGFNPTISRAEFSAFYQDRIPDDIADLVAHLRAARELVFVLPVWMYSIPAILKGYFDRVWRPHVAYRVDGEEIEALLGHITRITVIVTHGRNKAETALVGDGSDLFFKTSLPSLLPNLSDTQRFDFYALDTPHSSEIERELQRVRDRFKGV</sequence>
<dbReference type="PATRIC" id="fig|1029756.8.peg.1519"/>
<evidence type="ECO:0000256" key="1">
    <source>
        <dbReference type="ARBA" id="ARBA00006252"/>
    </source>
</evidence>
<accession>V5SCG9</accession>
<feature type="domain" description="Flavodoxin-like fold" evidence="3">
    <location>
        <begin position="13"/>
        <end position="146"/>
    </location>
</feature>
<dbReference type="Gene3D" id="3.40.50.360">
    <property type="match status" value="1"/>
</dbReference>
<dbReference type="KEGG" id="hni:W911_07250"/>
<evidence type="ECO:0000256" key="2">
    <source>
        <dbReference type="ARBA" id="ARBA00023002"/>
    </source>
</evidence>
<dbReference type="EMBL" id="CP006912">
    <property type="protein sequence ID" value="AHB48218.1"/>
    <property type="molecule type" value="Genomic_DNA"/>
</dbReference>
<evidence type="ECO:0000259" key="3">
    <source>
        <dbReference type="Pfam" id="PF02525"/>
    </source>
</evidence>
<dbReference type="InterPro" id="IPR029039">
    <property type="entry name" value="Flavoprotein-like_sf"/>
</dbReference>
<dbReference type="RefSeq" id="WP_023786838.1">
    <property type="nucleotide sequence ID" value="NC_022997.1"/>
</dbReference>
<gene>
    <name evidence="4" type="ORF">W911_07250</name>
</gene>
<name>V5SCG9_9HYPH</name>
<dbReference type="STRING" id="1029756.W911_07250"/>
<reference evidence="4 5" key="1">
    <citation type="journal article" date="2014" name="Genome Announc.">
        <title>Complete Genome Sequence of Hyphomicrobium nitrativorans Strain NL23, a Denitrifying Bacterium Isolated from Biofilm of a Methanol-Fed Denitrification System Treating Seawater at the Montreal Biodome.</title>
        <authorList>
            <person name="Martineau C."/>
            <person name="Villeneuve C."/>
            <person name="Mauffrey F."/>
            <person name="Villemur R."/>
        </authorList>
    </citation>
    <scope>NUCLEOTIDE SEQUENCE [LARGE SCALE GENOMIC DNA]</scope>
    <source>
        <strain evidence="4">NL23</strain>
    </source>
</reference>
<dbReference type="HOGENOM" id="CLU_058643_1_0_5"/>
<dbReference type="Proteomes" id="UP000018542">
    <property type="component" value="Chromosome"/>
</dbReference>